<sequence>MNNTPLTADEISLYDRQIRLWGMEAQANLRNSKILVINMTGVGVEIVKNLTLGGVGSITICDNSELKEQDLNSNFFVTKEEVGKNKAEASLEKIQAMNPRVVVSVDTRNWEDIEKSEISKYHIIVATGLNSAQNSRLNNISRELAIPLISCCTHGLYGLIFNDLIKCTNWIKLERSESRKVGPLNPVSEILDIQDIVENDIEMQKILVENKYRKWDELSGSFLNEKYPSERKKKKKINNVLISLLGLLELPEVYLNLDIERISIDGNTLKDKITQVSNRLKLPECIQMGEEELDIFRRHAYCEYQPTNSIIGGVVSQDIINALVHKELPINNISILDGFNNEMPVYTL</sequence>
<dbReference type="InterPro" id="IPR035985">
    <property type="entry name" value="Ubiquitin-activating_enz"/>
</dbReference>
<dbReference type="InterPro" id="IPR000594">
    <property type="entry name" value="ThiF_NAD_FAD-bd"/>
</dbReference>
<organism evidence="4 5">
    <name type="scientific">Pichia kudriavzevii</name>
    <name type="common">Yeast</name>
    <name type="synonym">Issatchenkia orientalis</name>
    <dbReference type="NCBI Taxonomy" id="4909"/>
    <lineage>
        <taxon>Eukaryota</taxon>
        <taxon>Fungi</taxon>
        <taxon>Dikarya</taxon>
        <taxon>Ascomycota</taxon>
        <taxon>Saccharomycotina</taxon>
        <taxon>Pichiomycetes</taxon>
        <taxon>Pichiales</taxon>
        <taxon>Pichiaceae</taxon>
        <taxon>Pichia</taxon>
    </lineage>
</organism>
<keyword evidence="2" id="KW-0963">Cytoplasm</keyword>
<gene>
    <name evidence="4" type="ORF">JL09_g1512</name>
</gene>
<evidence type="ECO:0000259" key="3">
    <source>
        <dbReference type="Pfam" id="PF00899"/>
    </source>
</evidence>
<dbReference type="EMBL" id="JQFK01000010">
    <property type="protein sequence ID" value="KGK39268.1"/>
    <property type="molecule type" value="Genomic_DNA"/>
</dbReference>
<dbReference type="Gene3D" id="3.40.50.720">
    <property type="entry name" value="NAD(P)-binding Rossmann-like Domain"/>
    <property type="match status" value="1"/>
</dbReference>
<dbReference type="GO" id="GO:0016925">
    <property type="term" value="P:protein sumoylation"/>
    <property type="evidence" value="ECO:0007669"/>
    <property type="project" value="EnsemblFungi"/>
</dbReference>
<dbReference type="Pfam" id="PF00899">
    <property type="entry name" value="ThiF"/>
    <property type="match status" value="1"/>
</dbReference>
<dbReference type="PANTHER" id="PTHR10953:SF162">
    <property type="entry name" value="SUMO-ACTIVATING ENZYME SUBUNIT 1"/>
    <property type="match status" value="1"/>
</dbReference>
<dbReference type="SUPFAM" id="SSF69572">
    <property type="entry name" value="Activating enzymes of the ubiquitin-like proteins"/>
    <property type="match status" value="1"/>
</dbReference>
<dbReference type="InterPro" id="IPR045886">
    <property type="entry name" value="ThiF/MoeB/HesA"/>
</dbReference>
<dbReference type="GO" id="GO:0031510">
    <property type="term" value="C:SUMO activating enzyme complex"/>
    <property type="evidence" value="ECO:0007669"/>
    <property type="project" value="EnsemblFungi"/>
</dbReference>
<dbReference type="PANTHER" id="PTHR10953">
    <property type="entry name" value="UBIQUITIN-ACTIVATING ENZYME E1"/>
    <property type="match status" value="1"/>
</dbReference>
<dbReference type="Proteomes" id="UP000029867">
    <property type="component" value="Unassembled WGS sequence"/>
</dbReference>
<dbReference type="GO" id="GO:0019948">
    <property type="term" value="F:SUMO activating enzyme activity"/>
    <property type="evidence" value="ECO:0007669"/>
    <property type="project" value="EnsemblFungi"/>
</dbReference>
<evidence type="ECO:0000256" key="2">
    <source>
        <dbReference type="ARBA" id="ARBA00022490"/>
    </source>
</evidence>
<dbReference type="HOGENOM" id="CLU_002556_4_1_1"/>
<name>A0A099P2K8_PICKU</name>
<evidence type="ECO:0000313" key="4">
    <source>
        <dbReference type="EMBL" id="KGK39268.1"/>
    </source>
</evidence>
<dbReference type="GO" id="GO:0005829">
    <property type="term" value="C:cytosol"/>
    <property type="evidence" value="ECO:0007669"/>
    <property type="project" value="EnsemblFungi"/>
</dbReference>
<dbReference type="AlphaFoldDB" id="A0A099P2K8"/>
<feature type="domain" description="THIF-type NAD/FAD binding fold" evidence="3">
    <location>
        <begin position="14"/>
        <end position="343"/>
    </location>
</feature>
<dbReference type="VEuPathDB" id="FungiDB:C5L36_0B10810"/>
<evidence type="ECO:0000256" key="1">
    <source>
        <dbReference type="ARBA" id="ARBA00004496"/>
    </source>
</evidence>
<accession>A0A099P2K8</accession>
<reference evidence="5" key="1">
    <citation type="journal article" date="2014" name="Microb. Cell Fact.">
        <title>Exploiting Issatchenkia orientalis SD108 for succinic acid production.</title>
        <authorList>
            <person name="Xiao H."/>
            <person name="Shao Z."/>
            <person name="Jiang Y."/>
            <person name="Dole S."/>
            <person name="Zhao H."/>
        </authorList>
    </citation>
    <scope>NUCLEOTIDE SEQUENCE [LARGE SCALE GENOMIC DNA]</scope>
    <source>
        <strain evidence="5">SD108</strain>
    </source>
</reference>
<comment type="subcellular location">
    <subcellularLocation>
        <location evidence="1">Cytoplasm</location>
    </subcellularLocation>
</comment>
<protein>
    <recommendedName>
        <fullName evidence="3">THIF-type NAD/FAD binding fold domain-containing protein</fullName>
    </recommendedName>
</protein>
<dbReference type="eggNOG" id="KOG2014">
    <property type="taxonomic scope" value="Eukaryota"/>
</dbReference>
<proteinExistence type="predicted"/>
<comment type="caution">
    <text evidence="4">The sequence shown here is derived from an EMBL/GenBank/DDBJ whole genome shotgun (WGS) entry which is preliminary data.</text>
</comment>
<evidence type="ECO:0000313" key="5">
    <source>
        <dbReference type="Proteomes" id="UP000029867"/>
    </source>
</evidence>